<feature type="transmembrane region" description="Helical" evidence="1">
    <location>
        <begin position="102"/>
        <end position="128"/>
    </location>
</feature>
<sequence length="183" mass="19646">MRHVFSVETSYFCGRNVFSESENGKSRIYNLRGNGGNLHFPLPSFLRDILWISLLITDQPSTMKSFLCAITILAIAAFASASPQEPTKTEVSGRTTDVAARLNFGTAISLIVPIALGVALVAAIAPLFTGLFATPVPFGPTIGYARKGKSLFSGITQENVLQVLDTFTKAIEAYSADTAKPKL</sequence>
<name>A0A8X6UHJ6_NEPPI</name>
<keyword evidence="3" id="KW-1185">Reference proteome</keyword>
<organism evidence="2 3">
    <name type="scientific">Nephila pilipes</name>
    <name type="common">Giant wood spider</name>
    <name type="synonym">Nephila maculata</name>
    <dbReference type="NCBI Taxonomy" id="299642"/>
    <lineage>
        <taxon>Eukaryota</taxon>
        <taxon>Metazoa</taxon>
        <taxon>Ecdysozoa</taxon>
        <taxon>Arthropoda</taxon>
        <taxon>Chelicerata</taxon>
        <taxon>Arachnida</taxon>
        <taxon>Araneae</taxon>
        <taxon>Araneomorphae</taxon>
        <taxon>Entelegynae</taxon>
        <taxon>Araneoidea</taxon>
        <taxon>Nephilidae</taxon>
        <taxon>Nephila</taxon>
    </lineage>
</organism>
<dbReference type="AlphaFoldDB" id="A0A8X6UHJ6"/>
<reference evidence="2" key="1">
    <citation type="submission" date="2020-08" db="EMBL/GenBank/DDBJ databases">
        <title>Multicomponent nature underlies the extraordinary mechanical properties of spider dragline silk.</title>
        <authorList>
            <person name="Kono N."/>
            <person name="Nakamura H."/>
            <person name="Mori M."/>
            <person name="Yoshida Y."/>
            <person name="Ohtoshi R."/>
            <person name="Malay A.D."/>
            <person name="Moran D.A.P."/>
            <person name="Tomita M."/>
            <person name="Numata K."/>
            <person name="Arakawa K."/>
        </authorList>
    </citation>
    <scope>NUCLEOTIDE SEQUENCE</scope>
</reference>
<comment type="caution">
    <text evidence="2">The sequence shown here is derived from an EMBL/GenBank/DDBJ whole genome shotgun (WGS) entry which is preliminary data.</text>
</comment>
<accession>A0A8X6UHJ6</accession>
<keyword evidence="1" id="KW-1133">Transmembrane helix</keyword>
<dbReference type="EMBL" id="BMAW01126177">
    <property type="protein sequence ID" value="GFU15557.1"/>
    <property type="molecule type" value="Genomic_DNA"/>
</dbReference>
<keyword evidence="1" id="KW-0472">Membrane</keyword>
<gene>
    <name evidence="2" type="primary">AVEN_261681_1</name>
    <name evidence="2" type="ORF">NPIL_84341</name>
</gene>
<protein>
    <submittedName>
        <fullName evidence="2">Uncharacterized protein</fullName>
    </submittedName>
</protein>
<proteinExistence type="predicted"/>
<keyword evidence="1" id="KW-0812">Transmembrane</keyword>
<dbReference type="Proteomes" id="UP000887013">
    <property type="component" value="Unassembled WGS sequence"/>
</dbReference>
<dbReference type="OrthoDB" id="6431059at2759"/>
<evidence type="ECO:0000256" key="1">
    <source>
        <dbReference type="SAM" id="Phobius"/>
    </source>
</evidence>
<evidence type="ECO:0000313" key="3">
    <source>
        <dbReference type="Proteomes" id="UP000887013"/>
    </source>
</evidence>
<evidence type="ECO:0000313" key="2">
    <source>
        <dbReference type="EMBL" id="GFU15557.1"/>
    </source>
</evidence>